<gene>
    <name evidence="1" type="ORF">E7V67_010865</name>
</gene>
<organism evidence="1 2">
    <name type="scientific">[Empedobacter] haloabium</name>
    <dbReference type="NCBI Taxonomy" id="592317"/>
    <lineage>
        <taxon>Bacteria</taxon>
        <taxon>Pseudomonadati</taxon>
        <taxon>Pseudomonadota</taxon>
        <taxon>Betaproteobacteria</taxon>
        <taxon>Burkholderiales</taxon>
        <taxon>Oxalobacteraceae</taxon>
        <taxon>Telluria group</taxon>
        <taxon>Telluria group incertae sedis</taxon>
    </lineage>
</organism>
<name>A0ABZ1US48_9BURK</name>
<evidence type="ECO:0000313" key="1">
    <source>
        <dbReference type="EMBL" id="WUR15572.1"/>
    </source>
</evidence>
<accession>A0ABZ1US48</accession>
<proteinExistence type="predicted"/>
<dbReference type="Proteomes" id="UP000321323">
    <property type="component" value="Chromosome"/>
</dbReference>
<dbReference type="EMBL" id="CP136508">
    <property type="protein sequence ID" value="WUR15572.1"/>
    <property type="molecule type" value="Genomic_DNA"/>
</dbReference>
<evidence type="ECO:0000313" key="2">
    <source>
        <dbReference type="Proteomes" id="UP000321323"/>
    </source>
</evidence>
<sequence length="386" mass="41240">MRLPGTRYQEHGWEDVRKLLGAGSLAALRACDLDAVLAPARHAALLDDYTDALAPLLHAAGRAARLPGNSYGDSVGALAMTLLCELQARPAFWLAFATGLAGEHAKQGPFWRAAAGDALLRKKVNDMYATLRDQVDADNYQAATGQPCSANRIYTYRMLDTAWRAIEQVFAGWPGTAAQVAAILDRPADAMPIELRQLTSAARCRPEWVIRWSESLERFGGSPGPLHTRSKRFASLRNQPERIGALLLEIGEYEALSANADGAAWLHDAQAAADWLEDLDRVGAESARAAGAGVDAVCPAPRHDTVTAALAALAAEALPVRQAVCLKLLGPDDDSYPDDWRTGPGAGLPTLEQLAALGGMSVPTLRKRRNAAIDRLVGMVPAAQGE</sequence>
<protein>
    <recommendedName>
        <fullName evidence="3">Sigma-70 family RNA polymerase sigma factor</fullName>
    </recommendedName>
</protein>
<keyword evidence="2" id="KW-1185">Reference proteome</keyword>
<reference evidence="1 2" key="1">
    <citation type="journal article" date="2019" name="Int. J. Syst. Evol. Microbiol.">
        <title>The Draft Whole-Genome Sequence of the Antibiotic Producer Empedobacter haloabium ATCC 31962 Provides Indications for Its Taxonomic Reclassification.</title>
        <authorList>
            <person name="Miess H."/>
            <person name="Arlt P."/>
            <person name="Apel A.K."/>
            <person name="Weber T."/>
            <person name="Nieselt K."/>
            <person name="Hanssen F."/>
            <person name="Czemmel S."/>
            <person name="Nahnsen S."/>
            <person name="Gross H."/>
        </authorList>
    </citation>
    <scope>NUCLEOTIDE SEQUENCE [LARGE SCALE GENOMIC DNA]</scope>
    <source>
        <strain evidence="1 2">ATCC 31962</strain>
    </source>
</reference>
<evidence type="ECO:0008006" key="3">
    <source>
        <dbReference type="Google" id="ProtNLM"/>
    </source>
</evidence>